<dbReference type="InterPro" id="IPR014942">
    <property type="entry name" value="AbiEii"/>
</dbReference>
<dbReference type="AlphaFoldDB" id="A0A916DVU5"/>
<dbReference type="GO" id="GO:0016740">
    <property type="term" value="F:transferase activity"/>
    <property type="evidence" value="ECO:0007669"/>
    <property type="project" value="UniProtKB-KW"/>
</dbReference>
<dbReference type="Pfam" id="PF08843">
    <property type="entry name" value="AbiEii"/>
    <property type="match status" value="1"/>
</dbReference>
<dbReference type="Gene3D" id="3.10.450.620">
    <property type="entry name" value="JHP933, nucleotidyltransferase-like core domain"/>
    <property type="match status" value="1"/>
</dbReference>
<protein>
    <submittedName>
        <fullName evidence="1">Nucleotidyl transferase AbiEii/AbiGii toxin family protein</fullName>
    </submittedName>
</protein>
<evidence type="ECO:0000313" key="2">
    <source>
        <dbReference type="Proteomes" id="UP001060919"/>
    </source>
</evidence>
<reference evidence="1" key="1">
    <citation type="submission" date="2022-09" db="EMBL/GenBank/DDBJ databases">
        <title>Aureispira anguillicida sp. nov., isolated from Leptocephalus of Japanese eel Anguilla japonica.</title>
        <authorList>
            <person name="Yuasa K."/>
            <person name="Mekata T."/>
            <person name="Ikunari K."/>
        </authorList>
    </citation>
    <scope>NUCLEOTIDE SEQUENCE</scope>
    <source>
        <strain evidence="1">EL160426</strain>
    </source>
</reference>
<gene>
    <name evidence="1" type="ORF">AsAng_0048640</name>
</gene>
<evidence type="ECO:0000313" key="1">
    <source>
        <dbReference type="EMBL" id="BDS14097.1"/>
    </source>
</evidence>
<keyword evidence="1" id="KW-0808">Transferase</keyword>
<dbReference type="EMBL" id="AP026867">
    <property type="protein sequence ID" value="BDS14097.1"/>
    <property type="molecule type" value="Genomic_DNA"/>
</dbReference>
<name>A0A916DVU5_9BACT</name>
<dbReference type="KEGG" id="aup:AsAng_0048640"/>
<dbReference type="Proteomes" id="UP001060919">
    <property type="component" value="Chromosome"/>
</dbReference>
<sequence length="320" mass="37136">MKKKKLNPQKLNNETYELIKKVKKVVLSSIYNDDELARYLTLKGGTLLDMVWKVTGRPSVDIDFSIDTTLSDALDNPDEFGDRLKKALKQGFSEGIDGVQYSVLDFKLELRPPEISDDLKHFWGGYMASFSIIETSKQTTPEEDKKRALFIGKSKVRNGETLLSPKFSIDISLHEICRENRKEAEFGDVFIEIYTPLMVVYEKLRAICQTDPRYNSIIKRSRDSKPRTKDFYDIYVIMKLLDIDIKENFSLLQEIFSIKKVPLEFLEGVKDKEDFHSGNFETVLSTLPEDEVKHKTFKPYFDFVIDLIEKEILPNIEDTE</sequence>
<proteinExistence type="predicted"/>
<organism evidence="1 2">
    <name type="scientific">Aureispira anguillae</name>
    <dbReference type="NCBI Taxonomy" id="2864201"/>
    <lineage>
        <taxon>Bacteria</taxon>
        <taxon>Pseudomonadati</taxon>
        <taxon>Bacteroidota</taxon>
        <taxon>Saprospiria</taxon>
        <taxon>Saprospirales</taxon>
        <taxon>Saprospiraceae</taxon>
        <taxon>Aureispira</taxon>
    </lineage>
</organism>
<dbReference type="RefSeq" id="WP_264789331.1">
    <property type="nucleotide sequence ID" value="NZ_AP026867.1"/>
</dbReference>
<accession>A0A916DVU5</accession>
<keyword evidence="2" id="KW-1185">Reference proteome</keyword>